<dbReference type="InterPro" id="IPR007684">
    <property type="entry name" value="Znf_Ogr/Delta"/>
</dbReference>
<evidence type="ECO:0000313" key="2">
    <source>
        <dbReference type="EMBL" id="OHX20902.1"/>
    </source>
</evidence>
<gene>
    <name evidence="2" type="ORF">BI344_22425</name>
</gene>
<feature type="domain" description="Zinc finger Ogr/Delta-type" evidence="1">
    <location>
        <begin position="4"/>
        <end position="49"/>
    </location>
</feature>
<reference evidence="2 3" key="1">
    <citation type="submission" date="2016-09" db="EMBL/GenBank/DDBJ databases">
        <title>Chromobacterium muskegensis sp. nov., an insecticidal bacterium isolated from Sphagnum bogs.</title>
        <authorList>
            <person name="Sparks M.E."/>
            <person name="Blackburn M.B."/>
            <person name="Gundersen-Rindal D.E."/>
            <person name="Mitchell A."/>
            <person name="Farrar R."/>
            <person name="Kuhar D."/>
        </authorList>
    </citation>
    <scope>NUCLEOTIDE SEQUENCE [LARGE SCALE GENOMIC DNA]</scope>
    <source>
        <strain evidence="2 3">14B-1</strain>
    </source>
</reference>
<sequence>MAFTCPHCEQVSYTRTSRYLSNLTQEEYFQCSNLTCGHTFTTYRYVRETLCPPALPKAGVSIPMATKQRLSELQHELRRKKLENQLELPGLTA</sequence>
<proteinExistence type="predicted"/>
<accession>A0ABX3CF29</accession>
<dbReference type="EMBL" id="MKCT01000003">
    <property type="protein sequence ID" value="OHX20902.1"/>
    <property type="molecule type" value="Genomic_DNA"/>
</dbReference>
<name>A0ABX3CF29_9NEIS</name>
<dbReference type="Pfam" id="PF04606">
    <property type="entry name" value="Ogr_Delta"/>
    <property type="match status" value="1"/>
</dbReference>
<evidence type="ECO:0000259" key="1">
    <source>
        <dbReference type="Pfam" id="PF04606"/>
    </source>
</evidence>
<comment type="caution">
    <text evidence="2">The sequence shown here is derived from an EMBL/GenBank/DDBJ whole genome shotgun (WGS) entry which is preliminary data.</text>
</comment>
<dbReference type="Proteomes" id="UP000180280">
    <property type="component" value="Unassembled WGS sequence"/>
</dbReference>
<protein>
    <recommendedName>
        <fullName evidence="1">Zinc finger Ogr/Delta-type domain-containing protein</fullName>
    </recommendedName>
</protein>
<evidence type="ECO:0000313" key="3">
    <source>
        <dbReference type="Proteomes" id="UP000180280"/>
    </source>
</evidence>
<organism evidence="2 3">
    <name type="scientific">Chromobacterium sphagni</name>
    <dbReference type="NCBI Taxonomy" id="1903179"/>
    <lineage>
        <taxon>Bacteria</taxon>
        <taxon>Pseudomonadati</taxon>
        <taxon>Pseudomonadota</taxon>
        <taxon>Betaproteobacteria</taxon>
        <taxon>Neisseriales</taxon>
        <taxon>Chromobacteriaceae</taxon>
        <taxon>Chromobacterium</taxon>
    </lineage>
</organism>
<keyword evidence="3" id="KW-1185">Reference proteome</keyword>